<feature type="region of interest" description="Disordered" evidence="1">
    <location>
        <begin position="298"/>
        <end position="356"/>
    </location>
</feature>
<dbReference type="InterPro" id="IPR058257">
    <property type="entry name" value="CorA-like_dom"/>
</dbReference>
<evidence type="ECO:0000313" key="3">
    <source>
        <dbReference type="EMBL" id="CZR62094.1"/>
    </source>
</evidence>
<accession>A0A1L7XAP4</accession>
<proteinExistence type="predicted"/>
<name>A0A1L7XAP4_9HELO</name>
<evidence type="ECO:0000256" key="1">
    <source>
        <dbReference type="SAM" id="MobiDB-lite"/>
    </source>
</evidence>
<feature type="compositionally biased region" description="Basic and acidic residues" evidence="1">
    <location>
        <begin position="322"/>
        <end position="337"/>
    </location>
</feature>
<dbReference type="AlphaFoldDB" id="A0A1L7XAP4"/>
<dbReference type="Pfam" id="PF26616">
    <property type="entry name" value="CorA-like"/>
    <property type="match status" value="1"/>
</dbReference>
<protein>
    <recommendedName>
        <fullName evidence="2">CorA-like transporter domain-containing protein</fullName>
    </recommendedName>
</protein>
<evidence type="ECO:0000313" key="4">
    <source>
        <dbReference type="Proteomes" id="UP000184330"/>
    </source>
</evidence>
<feature type="compositionally biased region" description="Pro residues" evidence="1">
    <location>
        <begin position="338"/>
        <end position="351"/>
    </location>
</feature>
<sequence>MSSLQDKAWFAKSCGEAALFPRNLVYHDTYEHNLNAYFTRLNERESVLFCKQNLSILDRSVSDTSGVNPIVGFHGACLRSLDGLKKHLSGGNFLERPDPKCRFFFIHAPNSREWLNTGRCMFTYALTYHQVMPSFLDFVFPFGRQEYARDFHFGGFRQESRMDPLHKGLEIERIGRSGREIRMSYSLKSVEQSDGQENWPWSIRQAAVYHSLDVETGAATWMIVKGNKLLKSRMEAITESQSFRNVNDFDTPARAFASSLALHLVICDWCSEDWRWYISFLEAALQNKTRRTLEVKLDSPSSPKMETPMKSLTWSTATSSNSEKRDFGSFDILEKPRPMTPPELPSGPPPRSAGRMRPTITMFAPGEEGPIDAGNFTFSDLQKVQYLEDKANEVLLILESNTTVLTELELHYHSVRMSEHWPDEFSIECRADTARFRSRIASILNDLRMQQARCRTLLRLLADRKSLLYGILDYRNSEASKLLATKAQQSTVKMELMTKDMHVIAQKTNQETVSMKIITLVTLFFLPGTFISVCEGALQSSRCR</sequence>
<dbReference type="Proteomes" id="UP000184330">
    <property type="component" value="Unassembled WGS sequence"/>
</dbReference>
<reference evidence="3 4" key="1">
    <citation type="submission" date="2016-03" db="EMBL/GenBank/DDBJ databases">
        <authorList>
            <person name="Ploux O."/>
        </authorList>
    </citation>
    <scope>NUCLEOTIDE SEQUENCE [LARGE SCALE GENOMIC DNA]</scope>
    <source>
        <strain evidence="3 4">UAMH 11012</strain>
    </source>
</reference>
<evidence type="ECO:0000259" key="2">
    <source>
        <dbReference type="Pfam" id="PF26616"/>
    </source>
</evidence>
<feature type="compositionally biased region" description="Polar residues" evidence="1">
    <location>
        <begin position="299"/>
        <end position="321"/>
    </location>
</feature>
<dbReference type="EMBL" id="FJOG01000020">
    <property type="protein sequence ID" value="CZR62094.1"/>
    <property type="molecule type" value="Genomic_DNA"/>
</dbReference>
<organism evidence="3 4">
    <name type="scientific">Phialocephala subalpina</name>
    <dbReference type="NCBI Taxonomy" id="576137"/>
    <lineage>
        <taxon>Eukaryota</taxon>
        <taxon>Fungi</taxon>
        <taxon>Dikarya</taxon>
        <taxon>Ascomycota</taxon>
        <taxon>Pezizomycotina</taxon>
        <taxon>Leotiomycetes</taxon>
        <taxon>Helotiales</taxon>
        <taxon>Mollisiaceae</taxon>
        <taxon>Phialocephala</taxon>
        <taxon>Phialocephala fortinii species complex</taxon>
    </lineage>
</organism>
<dbReference type="OrthoDB" id="5396681at2759"/>
<feature type="domain" description="CorA-like transporter" evidence="2">
    <location>
        <begin position="12"/>
        <end position="292"/>
    </location>
</feature>
<keyword evidence="4" id="KW-1185">Reference proteome</keyword>
<dbReference type="STRING" id="576137.A0A1L7XAP4"/>
<gene>
    <name evidence="3" type="ORF">PAC_11991</name>
</gene>